<dbReference type="InterPro" id="IPR001087">
    <property type="entry name" value="GDSL"/>
</dbReference>
<proteinExistence type="inferred from homology"/>
<dbReference type="GO" id="GO:0016788">
    <property type="term" value="F:hydrolase activity, acting on ester bonds"/>
    <property type="evidence" value="ECO:0007669"/>
    <property type="project" value="InterPro"/>
</dbReference>
<keyword evidence="4" id="KW-0732">Signal</keyword>
<evidence type="ECO:0000256" key="4">
    <source>
        <dbReference type="ARBA" id="ARBA00022729"/>
    </source>
</evidence>
<dbReference type="PANTHER" id="PTHR45650:SF4">
    <property type="entry name" value="GDSL-LIKE LIPASE_ACYLHYDROLASE FAMILY PROTEIN, EXPRESSED"/>
    <property type="match status" value="1"/>
</dbReference>
<dbReference type="InterPro" id="IPR036514">
    <property type="entry name" value="SGNH_hydro_sf"/>
</dbReference>
<dbReference type="CDD" id="cd01837">
    <property type="entry name" value="SGNH_plant_lipase_like"/>
    <property type="match status" value="1"/>
</dbReference>
<comment type="subcellular location">
    <subcellularLocation>
        <location evidence="1">Secreted</location>
    </subcellularLocation>
</comment>
<gene>
    <name evidence="8" type="ORF">LUZ61_003449</name>
</gene>
<dbReference type="InterPro" id="IPR051238">
    <property type="entry name" value="GDSL_esterase/lipase"/>
</dbReference>
<reference evidence="8 9" key="1">
    <citation type="journal article" date="2022" name="Cell">
        <title>Repeat-based holocentromeres influence genome architecture and karyotype evolution.</title>
        <authorList>
            <person name="Hofstatter P.G."/>
            <person name="Thangavel G."/>
            <person name="Lux T."/>
            <person name="Neumann P."/>
            <person name="Vondrak T."/>
            <person name="Novak P."/>
            <person name="Zhang M."/>
            <person name="Costa L."/>
            <person name="Castellani M."/>
            <person name="Scott A."/>
            <person name="Toegelov H."/>
            <person name="Fuchs J."/>
            <person name="Mata-Sucre Y."/>
            <person name="Dias Y."/>
            <person name="Vanzela A.L.L."/>
            <person name="Huettel B."/>
            <person name="Almeida C.C.S."/>
            <person name="Simkova H."/>
            <person name="Souza G."/>
            <person name="Pedrosa-Harand A."/>
            <person name="Macas J."/>
            <person name="Mayer K.F.X."/>
            <person name="Houben A."/>
            <person name="Marques A."/>
        </authorList>
    </citation>
    <scope>NUCLEOTIDE SEQUENCE [LARGE SCALE GENOMIC DNA]</scope>
    <source>
        <strain evidence="8">RhyTen1mFocal</strain>
    </source>
</reference>
<comment type="caution">
    <text evidence="8">The sequence shown here is derived from an EMBL/GenBank/DDBJ whole genome shotgun (WGS) entry which is preliminary data.</text>
</comment>
<evidence type="ECO:0000256" key="5">
    <source>
        <dbReference type="ARBA" id="ARBA00022801"/>
    </source>
</evidence>
<evidence type="ECO:0000256" key="7">
    <source>
        <dbReference type="ARBA" id="ARBA00023098"/>
    </source>
</evidence>
<dbReference type="GO" id="GO:0016042">
    <property type="term" value="P:lipid catabolic process"/>
    <property type="evidence" value="ECO:0007669"/>
    <property type="project" value="UniProtKB-KW"/>
</dbReference>
<accession>A0AAD6ESS5</accession>
<keyword evidence="3" id="KW-0964">Secreted</keyword>
<evidence type="ECO:0000256" key="1">
    <source>
        <dbReference type="ARBA" id="ARBA00004613"/>
    </source>
</evidence>
<dbReference type="InterPro" id="IPR035669">
    <property type="entry name" value="SGNH_plant_lipase-like"/>
</dbReference>
<organism evidence="8 9">
    <name type="scientific">Rhynchospora tenuis</name>
    <dbReference type="NCBI Taxonomy" id="198213"/>
    <lineage>
        <taxon>Eukaryota</taxon>
        <taxon>Viridiplantae</taxon>
        <taxon>Streptophyta</taxon>
        <taxon>Embryophyta</taxon>
        <taxon>Tracheophyta</taxon>
        <taxon>Spermatophyta</taxon>
        <taxon>Magnoliopsida</taxon>
        <taxon>Liliopsida</taxon>
        <taxon>Poales</taxon>
        <taxon>Cyperaceae</taxon>
        <taxon>Cyperoideae</taxon>
        <taxon>Rhynchosporeae</taxon>
        <taxon>Rhynchospora</taxon>
    </lineage>
</organism>
<keyword evidence="5" id="KW-0378">Hydrolase</keyword>
<dbReference type="Pfam" id="PF00657">
    <property type="entry name" value="Lipase_GDSL"/>
    <property type="match status" value="1"/>
</dbReference>
<dbReference type="GO" id="GO:0005576">
    <property type="term" value="C:extracellular region"/>
    <property type="evidence" value="ECO:0007669"/>
    <property type="project" value="UniProtKB-SubCell"/>
</dbReference>
<evidence type="ECO:0000313" key="8">
    <source>
        <dbReference type="EMBL" id="KAJ3699744.1"/>
    </source>
</evidence>
<dbReference type="AlphaFoldDB" id="A0AAD6ESS5"/>
<sequence length="383" mass="42188">MNFPLPHFVIMESFIYVTHFRPRVVAFVFVVPFFMSALCSGADLPAVFVFGDSLLDPGNNDYINTLSRANYPPNGLDFPGQVPTGRFTNGRTIVDILGKELGLSDFTPPYLAPNTTGRVVLKGVNYASGAGGILNETGAIFGGRLCLDAQIDYFAKTREYIISSLGAQNAANLMRKAIFTVNMGSNDFINNYLVPILSEPQKAVIRPDAFIEKLISKYNLQLTRLYSLGGRKIVVVNVGPIGCIPYLKDTQNLGGKGCLEIANQIAQGFNKRLKNLVEQLRMNLEGSLFVYADAYRIVDDIYTNYKRNGFEVPDAACCFLLGQHGGILPCGPGPAKVCVDRSKYFFWDAYHPSEAANVIIARRLLDGDSNDILPMNIRQLVRA</sequence>
<keyword evidence="7" id="KW-0443">Lipid metabolism</keyword>
<keyword evidence="9" id="KW-1185">Reference proteome</keyword>
<evidence type="ECO:0000313" key="9">
    <source>
        <dbReference type="Proteomes" id="UP001210211"/>
    </source>
</evidence>
<comment type="similarity">
    <text evidence="2">Belongs to the 'GDSL' lipolytic enzyme family.</text>
</comment>
<dbReference type="SUPFAM" id="SSF52266">
    <property type="entry name" value="SGNH hydrolase"/>
    <property type="match status" value="1"/>
</dbReference>
<dbReference type="EMBL" id="JAMRDG010000001">
    <property type="protein sequence ID" value="KAJ3699744.1"/>
    <property type="molecule type" value="Genomic_DNA"/>
</dbReference>
<evidence type="ECO:0000256" key="6">
    <source>
        <dbReference type="ARBA" id="ARBA00022963"/>
    </source>
</evidence>
<protein>
    <submittedName>
        <fullName evidence="8">Uncharacterized protein</fullName>
    </submittedName>
</protein>
<evidence type="ECO:0000256" key="3">
    <source>
        <dbReference type="ARBA" id="ARBA00022525"/>
    </source>
</evidence>
<dbReference type="Gene3D" id="3.40.50.1110">
    <property type="entry name" value="SGNH hydrolase"/>
    <property type="match status" value="1"/>
</dbReference>
<dbReference type="PANTHER" id="PTHR45650">
    <property type="entry name" value="GDSL-LIKE LIPASE/ACYLHYDROLASE-RELATED"/>
    <property type="match status" value="1"/>
</dbReference>
<dbReference type="Proteomes" id="UP001210211">
    <property type="component" value="Unassembled WGS sequence"/>
</dbReference>
<name>A0AAD6ESS5_9POAL</name>
<keyword evidence="6" id="KW-0442">Lipid degradation</keyword>
<evidence type="ECO:0000256" key="2">
    <source>
        <dbReference type="ARBA" id="ARBA00008668"/>
    </source>
</evidence>